<feature type="binding site" evidence="14">
    <location>
        <position position="176"/>
    </location>
    <ligand>
        <name>Na(+)</name>
        <dbReference type="ChEBI" id="CHEBI:29101"/>
    </ligand>
</feature>
<dbReference type="EMBL" id="CP014334">
    <property type="protein sequence ID" value="AMW32655.1"/>
    <property type="molecule type" value="Genomic_DNA"/>
</dbReference>
<dbReference type="RefSeq" id="WP_033190898.1">
    <property type="nucleotide sequence ID" value="NZ_CP014334.2"/>
</dbReference>
<evidence type="ECO:0000256" key="10">
    <source>
        <dbReference type="ARBA" id="ARBA00052385"/>
    </source>
</evidence>
<comment type="function">
    <text evidence="14">Protease subunit of a proteasome-like degradation complex believed to be a general protein degrading machinery.</text>
</comment>
<dbReference type="GO" id="GO:0005839">
    <property type="term" value="C:proteasome core complex"/>
    <property type="evidence" value="ECO:0007669"/>
    <property type="project" value="InterPro"/>
</dbReference>
<comment type="subunit">
    <text evidence="11 14">A double ring-shaped homohexamer of HslV is capped on each side by a ring-shaped HslU homohexamer. The assembly of the HslU/HslV complex is dependent on binding of ATP.</text>
</comment>
<dbReference type="InterPro" id="IPR029055">
    <property type="entry name" value="Ntn_hydrolases_N"/>
</dbReference>
<keyword evidence="4 14" id="KW-0021">Allosteric enzyme</keyword>
<keyword evidence="5 14" id="KW-0645">Protease</keyword>
<evidence type="ECO:0000256" key="4">
    <source>
        <dbReference type="ARBA" id="ARBA00022533"/>
    </source>
</evidence>
<name>A0AAI8CLK9_FERIS</name>
<dbReference type="KEGG" id="fia:NA23_04740"/>
<dbReference type="AlphaFoldDB" id="A0AAI8CLK9"/>
<dbReference type="PANTHER" id="PTHR32194:SF0">
    <property type="entry name" value="ATP-DEPENDENT PROTEASE SUBUNIT HSLV"/>
    <property type="match status" value="1"/>
</dbReference>
<feature type="binding site" evidence="14">
    <location>
        <position position="170"/>
    </location>
    <ligand>
        <name>Na(+)</name>
        <dbReference type="ChEBI" id="CHEBI:29101"/>
    </ligand>
</feature>
<comment type="activity regulation">
    <text evidence="14">Allosterically activated by HslU binding.</text>
</comment>
<proteinExistence type="inferred from homology"/>
<dbReference type="FunFam" id="3.60.20.10:FF:000002">
    <property type="entry name" value="ATP-dependent protease subunit HslV"/>
    <property type="match status" value="1"/>
</dbReference>
<comment type="catalytic activity">
    <reaction evidence="10 14">
        <text>ATP-dependent cleavage of peptide bonds with broad specificity.</text>
        <dbReference type="EC" id="3.4.25.2"/>
    </reaction>
</comment>
<evidence type="ECO:0000256" key="14">
    <source>
        <dbReference type="HAMAP-Rule" id="MF_00248"/>
    </source>
</evidence>
<keyword evidence="3 14" id="KW-0963">Cytoplasm</keyword>
<evidence type="ECO:0000256" key="12">
    <source>
        <dbReference type="ARBA" id="ARBA00066335"/>
    </source>
</evidence>
<dbReference type="GO" id="GO:0004298">
    <property type="term" value="F:threonine-type endopeptidase activity"/>
    <property type="evidence" value="ECO:0007669"/>
    <property type="project" value="UniProtKB-KW"/>
</dbReference>
<gene>
    <name evidence="14 15" type="primary">hslV</name>
    <name evidence="15" type="ORF">NA23_04740</name>
</gene>
<keyword evidence="8 14" id="KW-0378">Hydrolase</keyword>
<evidence type="ECO:0000256" key="8">
    <source>
        <dbReference type="ARBA" id="ARBA00022801"/>
    </source>
</evidence>
<dbReference type="EC" id="3.4.25.2" evidence="12 14"/>
<dbReference type="InterPro" id="IPR022281">
    <property type="entry name" value="ATP-dep_Prtase_HsIV_su"/>
</dbReference>
<keyword evidence="6 14" id="KW-0888">Threonine protease</keyword>
<evidence type="ECO:0000256" key="9">
    <source>
        <dbReference type="ARBA" id="ARBA00023053"/>
    </source>
</evidence>
<dbReference type="PIRSF" id="PIRSF039093">
    <property type="entry name" value="HslV"/>
    <property type="match status" value="1"/>
</dbReference>
<evidence type="ECO:0000256" key="13">
    <source>
        <dbReference type="ARBA" id="ARBA00074399"/>
    </source>
</evidence>
<dbReference type="PANTHER" id="PTHR32194">
    <property type="entry name" value="METALLOPROTEASE TLDD"/>
    <property type="match status" value="1"/>
</dbReference>
<sequence>MSESVEREEKLWHSTTVLAVRKDGKVVMAADGQVTYGATVMKGTARKVRKIGDGKVLAGFAGAVADAMTLLERFETKYREWNGNLLKAAIELAKDWRLDRALRRLEAMLIVADKEHLLILSGTGEVIQPDEDIAAIGSGGPYALAAARALIRNTNLDARSIAEQAMKIASEICIYTNENITVEELE</sequence>
<feature type="binding site" evidence="14">
    <location>
        <position position="173"/>
    </location>
    <ligand>
        <name>Na(+)</name>
        <dbReference type="ChEBI" id="CHEBI:29101"/>
    </ligand>
</feature>
<dbReference type="GO" id="GO:0051603">
    <property type="term" value="P:proteolysis involved in protein catabolic process"/>
    <property type="evidence" value="ECO:0007669"/>
    <property type="project" value="InterPro"/>
</dbReference>
<comment type="subcellular location">
    <subcellularLocation>
        <location evidence="1 14">Cytoplasm</location>
    </subcellularLocation>
</comment>
<evidence type="ECO:0000256" key="6">
    <source>
        <dbReference type="ARBA" id="ARBA00022698"/>
    </source>
</evidence>
<evidence type="ECO:0000256" key="5">
    <source>
        <dbReference type="ARBA" id="ARBA00022670"/>
    </source>
</evidence>
<dbReference type="InterPro" id="IPR023333">
    <property type="entry name" value="Proteasome_suB-type"/>
</dbReference>
<comment type="similarity">
    <text evidence="2 14">Belongs to the peptidase T1B family. HslV subfamily.</text>
</comment>
<dbReference type="GO" id="GO:0009376">
    <property type="term" value="C:HslUV protease complex"/>
    <property type="evidence" value="ECO:0007669"/>
    <property type="project" value="UniProtKB-UniRule"/>
</dbReference>
<keyword evidence="9 14" id="KW-0915">Sodium</keyword>
<dbReference type="SUPFAM" id="SSF56235">
    <property type="entry name" value="N-terminal nucleophile aminohydrolases (Ntn hydrolases)"/>
    <property type="match status" value="1"/>
</dbReference>
<evidence type="ECO:0000256" key="2">
    <source>
        <dbReference type="ARBA" id="ARBA00006053"/>
    </source>
</evidence>
<dbReference type="CDD" id="cd01913">
    <property type="entry name" value="protease_HslV"/>
    <property type="match status" value="1"/>
</dbReference>
<evidence type="ECO:0000313" key="16">
    <source>
        <dbReference type="Proteomes" id="UP000093740"/>
    </source>
</evidence>
<keyword evidence="7 14" id="KW-0479">Metal-binding</keyword>
<dbReference type="HAMAP" id="MF_00248">
    <property type="entry name" value="HslV"/>
    <property type="match status" value="1"/>
</dbReference>
<feature type="active site" evidence="14">
    <location>
        <position position="15"/>
    </location>
</feature>
<dbReference type="Pfam" id="PF00227">
    <property type="entry name" value="Proteasome"/>
    <property type="match status" value="1"/>
</dbReference>
<accession>A0AAI8CLK9</accession>
<dbReference type="PROSITE" id="PS51476">
    <property type="entry name" value="PROTEASOME_BETA_2"/>
    <property type="match status" value="1"/>
</dbReference>
<evidence type="ECO:0000256" key="11">
    <source>
        <dbReference type="ARBA" id="ARBA00064434"/>
    </source>
</evidence>
<organism evidence="15 16">
    <name type="scientific">Fervidobacterium islandicum</name>
    <dbReference type="NCBI Taxonomy" id="2423"/>
    <lineage>
        <taxon>Bacteria</taxon>
        <taxon>Thermotogati</taxon>
        <taxon>Thermotogota</taxon>
        <taxon>Thermotogae</taxon>
        <taxon>Thermotogales</taxon>
        <taxon>Fervidobacteriaceae</taxon>
        <taxon>Fervidobacterium</taxon>
    </lineage>
</organism>
<dbReference type="NCBIfam" id="NF003964">
    <property type="entry name" value="PRK05456.1"/>
    <property type="match status" value="1"/>
</dbReference>
<evidence type="ECO:0000313" key="15">
    <source>
        <dbReference type="EMBL" id="AMW32655.1"/>
    </source>
</evidence>
<dbReference type="InterPro" id="IPR001353">
    <property type="entry name" value="Proteasome_sua/b"/>
</dbReference>
<keyword evidence="16" id="KW-1185">Reference proteome</keyword>
<dbReference type="GO" id="GO:0046872">
    <property type="term" value="F:metal ion binding"/>
    <property type="evidence" value="ECO:0007669"/>
    <property type="project" value="UniProtKB-KW"/>
</dbReference>
<dbReference type="NCBIfam" id="TIGR03692">
    <property type="entry name" value="ATP_dep_HslV"/>
    <property type="match status" value="1"/>
</dbReference>
<dbReference type="Gene3D" id="3.60.20.10">
    <property type="entry name" value="Glutamine Phosphoribosylpyrophosphate, subunit 1, domain 1"/>
    <property type="match status" value="1"/>
</dbReference>
<reference evidence="15 16" key="1">
    <citation type="journal article" date="2015" name="Stand. Genomic Sci.">
        <title>Genome sequence of a native-feather degrading extremely thermophilic Eubacterium, Fervidobacterium islandicum AW-1.</title>
        <authorList>
            <person name="Lee Y.J."/>
            <person name="Jeong H."/>
            <person name="Park G.S."/>
            <person name="Kwak Y."/>
            <person name="Lee S.J."/>
            <person name="Lee S.J."/>
            <person name="Park M.K."/>
            <person name="Kim J.Y."/>
            <person name="Kang H.K."/>
            <person name="Shin J.H."/>
            <person name="Lee D.W."/>
        </authorList>
    </citation>
    <scope>NUCLEOTIDE SEQUENCE [LARGE SCALE GENOMIC DNA]</scope>
    <source>
        <strain evidence="15 16">AW-1</strain>
    </source>
</reference>
<evidence type="ECO:0000256" key="1">
    <source>
        <dbReference type="ARBA" id="ARBA00004496"/>
    </source>
</evidence>
<protein>
    <recommendedName>
        <fullName evidence="13 14">ATP-dependent protease subunit HslV</fullName>
        <ecNumber evidence="12 14">3.4.25.2</ecNumber>
    </recommendedName>
</protein>
<dbReference type="Proteomes" id="UP000093740">
    <property type="component" value="Chromosome"/>
</dbReference>
<evidence type="ECO:0000256" key="7">
    <source>
        <dbReference type="ARBA" id="ARBA00022723"/>
    </source>
</evidence>
<evidence type="ECO:0000256" key="3">
    <source>
        <dbReference type="ARBA" id="ARBA00022490"/>
    </source>
</evidence>